<dbReference type="Proteomes" id="UP000298347">
    <property type="component" value="Unassembled WGS sequence"/>
</dbReference>
<feature type="domain" description="M23ase beta-sheet core" evidence="3">
    <location>
        <begin position="204"/>
        <end position="302"/>
    </location>
</feature>
<sequence length="327" mass="36662">MKKLCYVFVGSFFLTFIISANLVCANVRDPDDPSKYRKALYLKTAALTGVPWAVIAGCDQYARNIAGASDEKTLISLKDTDRDWVGIFNRNLKDRDPVTIAFFGGSGKDGNGDGRADPGDPEDRILSFADQIAAYGPGEQNYRIAIWNYFHRGKAVELIEDFARVFEKYNRVSLTGHDFPLPLGANYDYEPTWGARRGWGGLRIHEGTDLFADYGTPVHATAYGVIEMTGWNKFGGWRIGLRDLQGNYHYFAHLNGYAKGIRKGTVTQPGQTIGYVGSTGYGPQGTMGKFPPHLHYGLYHDNGITEYSIDPYPSLRSWERQEKQRKR</sequence>
<dbReference type="GO" id="GO:0004222">
    <property type="term" value="F:metalloendopeptidase activity"/>
    <property type="evidence" value="ECO:0007669"/>
    <property type="project" value="TreeGrafter"/>
</dbReference>
<organism evidence="4 5">
    <name type="scientific">Sporolactobacillus shoreae</name>
    <dbReference type="NCBI Taxonomy" id="1465501"/>
    <lineage>
        <taxon>Bacteria</taxon>
        <taxon>Bacillati</taxon>
        <taxon>Bacillota</taxon>
        <taxon>Bacilli</taxon>
        <taxon>Bacillales</taxon>
        <taxon>Sporolactobacillaceae</taxon>
        <taxon>Sporolactobacillus</taxon>
    </lineage>
</organism>
<dbReference type="AlphaFoldDB" id="A0A4Z0GMD7"/>
<feature type="signal peptide" evidence="2">
    <location>
        <begin position="1"/>
        <end position="25"/>
    </location>
</feature>
<name>A0A4Z0GMD7_9BACL</name>
<dbReference type="CDD" id="cd12797">
    <property type="entry name" value="M23_peptidase"/>
    <property type="match status" value="1"/>
</dbReference>
<dbReference type="PANTHER" id="PTHR21666:SF289">
    <property type="entry name" value="L-ALA--D-GLU ENDOPEPTIDASE"/>
    <property type="match status" value="1"/>
</dbReference>
<evidence type="ECO:0000313" key="4">
    <source>
        <dbReference type="EMBL" id="TGA97254.1"/>
    </source>
</evidence>
<evidence type="ECO:0000259" key="3">
    <source>
        <dbReference type="Pfam" id="PF01551"/>
    </source>
</evidence>
<dbReference type="InterPro" id="IPR011055">
    <property type="entry name" value="Dup_hybrid_motif"/>
</dbReference>
<dbReference type="OrthoDB" id="9810477at2"/>
<dbReference type="SUPFAM" id="SSF51261">
    <property type="entry name" value="Duplicated hybrid motif"/>
    <property type="match status" value="1"/>
</dbReference>
<accession>A0A4Z0GMD7</accession>
<dbReference type="InterPro" id="IPR050570">
    <property type="entry name" value="Cell_wall_metabolism_enzyme"/>
</dbReference>
<comment type="caution">
    <text evidence="4">The sequence shown here is derived from an EMBL/GenBank/DDBJ whole genome shotgun (WGS) entry which is preliminary data.</text>
</comment>
<proteinExistence type="predicted"/>
<gene>
    <name evidence="4" type="ORF">E4665_12720</name>
</gene>
<dbReference type="Gene3D" id="2.70.70.10">
    <property type="entry name" value="Glucose Permease (Domain IIA)"/>
    <property type="match status" value="1"/>
</dbReference>
<dbReference type="Pfam" id="PF01551">
    <property type="entry name" value="Peptidase_M23"/>
    <property type="match status" value="1"/>
</dbReference>
<dbReference type="InterPro" id="IPR016047">
    <property type="entry name" value="M23ase_b-sheet_dom"/>
</dbReference>
<dbReference type="EMBL" id="SRJD01000015">
    <property type="protein sequence ID" value="TGA97254.1"/>
    <property type="molecule type" value="Genomic_DNA"/>
</dbReference>
<keyword evidence="1 2" id="KW-0732">Signal</keyword>
<dbReference type="RefSeq" id="WP_135349169.1">
    <property type="nucleotide sequence ID" value="NZ_SRJD01000015.1"/>
</dbReference>
<evidence type="ECO:0000256" key="1">
    <source>
        <dbReference type="ARBA" id="ARBA00022729"/>
    </source>
</evidence>
<protein>
    <submittedName>
        <fullName evidence="4">M23 family metallopeptidase</fullName>
    </submittedName>
</protein>
<keyword evidence="5" id="KW-1185">Reference proteome</keyword>
<reference evidence="4 5" key="1">
    <citation type="journal article" date="2015" name="Int. J. Syst. Evol. Microbiol.">
        <title>Sporolactobacillus shoreae sp. nov. and Sporolactobacillus spathodeae sp. nov., two spore-forming lactic acid bacteria isolated from tree barks in Thailand.</title>
        <authorList>
            <person name="Thamacharoensuk T."/>
            <person name="Kitahara M."/>
            <person name="Ohkuma M."/>
            <person name="Thongchul N."/>
            <person name="Tanasupawat S."/>
        </authorList>
    </citation>
    <scope>NUCLEOTIDE SEQUENCE [LARGE SCALE GENOMIC DNA]</scope>
    <source>
        <strain evidence="4 5">BK92</strain>
    </source>
</reference>
<evidence type="ECO:0000313" key="5">
    <source>
        <dbReference type="Proteomes" id="UP000298347"/>
    </source>
</evidence>
<evidence type="ECO:0000256" key="2">
    <source>
        <dbReference type="SAM" id="SignalP"/>
    </source>
</evidence>
<dbReference type="PANTHER" id="PTHR21666">
    <property type="entry name" value="PEPTIDASE-RELATED"/>
    <property type="match status" value="1"/>
</dbReference>
<feature type="chain" id="PRO_5021322163" evidence="2">
    <location>
        <begin position="26"/>
        <end position="327"/>
    </location>
</feature>